<evidence type="ECO:0000313" key="3">
    <source>
        <dbReference type="Proteomes" id="UP000068243"/>
    </source>
</evidence>
<dbReference type="AlphaFoldDB" id="A0A117E255"/>
<keyword evidence="1" id="KW-0732">Signal</keyword>
<proteinExistence type="predicted"/>
<dbReference type="VEuPathDB" id="FungiDB:An06g00160"/>
<dbReference type="OMA" id="ANLPNAF"/>
<reference evidence="3" key="1">
    <citation type="journal article" date="2016" name="Genome Announc.">
        <title>Draft genome sequence of Aspergillus niger strain An76.</title>
        <authorList>
            <person name="Gong W."/>
            <person name="Cheng Z."/>
            <person name="Zhang H."/>
            <person name="Liu L."/>
            <person name="Gao P."/>
            <person name="Wang L."/>
        </authorList>
    </citation>
    <scope>NUCLEOTIDE SEQUENCE [LARGE SCALE GENOMIC DNA]</scope>
    <source>
        <strain evidence="3">An76</strain>
    </source>
</reference>
<dbReference type="Proteomes" id="UP000068243">
    <property type="component" value="Unassembled WGS sequence"/>
</dbReference>
<gene>
    <name evidence="2" type="ORF">ABL_07769</name>
</gene>
<comment type="caution">
    <text evidence="2">The sequence shown here is derived from an EMBL/GenBank/DDBJ whole genome shotgun (WGS) entry which is preliminary data.</text>
</comment>
<sequence length="163" mass="17174">MKFSIVALAGLASAVSAASLPARFSLIAEDNTPVLTDGQYVYIGNDTSKSTSKLILSGGANGGGLTYLAKGAVPTAWQNLYIIENSVSPISFTQPHSGAVPDNANTTGFGVNEQGYLTQGGRAWFAVDGYGDVPSKEVYWYGAHSSEYKAAYLKVQECTTEEC</sequence>
<organism evidence="2 3">
    <name type="scientific">Aspergillus niger</name>
    <dbReference type="NCBI Taxonomy" id="5061"/>
    <lineage>
        <taxon>Eukaryota</taxon>
        <taxon>Fungi</taxon>
        <taxon>Dikarya</taxon>
        <taxon>Ascomycota</taxon>
        <taxon>Pezizomycotina</taxon>
        <taxon>Eurotiomycetes</taxon>
        <taxon>Eurotiomycetidae</taxon>
        <taxon>Eurotiales</taxon>
        <taxon>Aspergillaceae</taxon>
        <taxon>Aspergillus</taxon>
        <taxon>Aspergillus subgen. Circumdati</taxon>
    </lineage>
</organism>
<protein>
    <submittedName>
        <fullName evidence="2">Similar to An06g00160</fullName>
    </submittedName>
</protein>
<dbReference type="VEuPathDB" id="FungiDB:ATCC64974_96710"/>
<dbReference type="VEuPathDB" id="FungiDB:ASPNIDRAFT2_1148458"/>
<accession>A0A117E255</accession>
<evidence type="ECO:0000256" key="1">
    <source>
        <dbReference type="SAM" id="SignalP"/>
    </source>
</evidence>
<feature type="chain" id="PRO_5007147849" evidence="1">
    <location>
        <begin position="18"/>
        <end position="163"/>
    </location>
</feature>
<dbReference type="EMBL" id="BCMY01000015">
    <property type="protein sequence ID" value="GAQ45108.1"/>
    <property type="molecule type" value="Genomic_DNA"/>
</dbReference>
<feature type="signal peptide" evidence="1">
    <location>
        <begin position="1"/>
        <end position="17"/>
    </location>
</feature>
<dbReference type="OrthoDB" id="5430620at2759"/>
<evidence type="ECO:0000313" key="2">
    <source>
        <dbReference type="EMBL" id="GAQ45108.1"/>
    </source>
</evidence>
<name>A0A117E255_ASPNG</name>
<dbReference type="VEuPathDB" id="FungiDB:M747DRAFT_306404"/>
<dbReference type="PaxDb" id="5061-CADANGAP00004922"/>